<accession>A0AAD9JU33</accession>
<sequence>MLCQLKRGRFMQTNLVTVYVGDVIPDLENAFPVWHTNLPEYVSDNIEITQKRAALIRIFLDWATLIYLHMLTWIR</sequence>
<keyword evidence="1" id="KW-0472">Membrane</keyword>
<dbReference type="Proteomes" id="UP001209878">
    <property type="component" value="Unassembled WGS sequence"/>
</dbReference>
<name>A0AAD9JU33_RIDPI</name>
<reference evidence="2" key="1">
    <citation type="journal article" date="2023" name="Mol. Biol. Evol.">
        <title>Third-Generation Sequencing Reveals the Adaptive Role of the Epigenome in Three Deep-Sea Polychaetes.</title>
        <authorList>
            <person name="Perez M."/>
            <person name="Aroh O."/>
            <person name="Sun Y."/>
            <person name="Lan Y."/>
            <person name="Juniper S.K."/>
            <person name="Young C.R."/>
            <person name="Angers B."/>
            <person name="Qian P.Y."/>
        </authorList>
    </citation>
    <scope>NUCLEOTIDE SEQUENCE</scope>
    <source>
        <strain evidence="2">R07B-5</strain>
    </source>
</reference>
<protein>
    <submittedName>
        <fullName evidence="2">Uncharacterized protein</fullName>
    </submittedName>
</protein>
<proteinExistence type="predicted"/>
<evidence type="ECO:0000313" key="3">
    <source>
        <dbReference type="Proteomes" id="UP001209878"/>
    </source>
</evidence>
<keyword evidence="1" id="KW-1133">Transmembrane helix</keyword>
<keyword evidence="1" id="KW-0812">Transmembrane</keyword>
<gene>
    <name evidence="2" type="ORF">NP493_1729g00021</name>
</gene>
<dbReference type="AlphaFoldDB" id="A0AAD9JU33"/>
<comment type="caution">
    <text evidence="2">The sequence shown here is derived from an EMBL/GenBank/DDBJ whole genome shotgun (WGS) entry which is preliminary data.</text>
</comment>
<keyword evidence="3" id="KW-1185">Reference proteome</keyword>
<evidence type="ECO:0000256" key="1">
    <source>
        <dbReference type="SAM" id="Phobius"/>
    </source>
</evidence>
<feature type="transmembrane region" description="Helical" evidence="1">
    <location>
        <begin position="54"/>
        <end position="74"/>
    </location>
</feature>
<dbReference type="EMBL" id="JAODUO010001728">
    <property type="protein sequence ID" value="KAK2159312.1"/>
    <property type="molecule type" value="Genomic_DNA"/>
</dbReference>
<evidence type="ECO:0000313" key="2">
    <source>
        <dbReference type="EMBL" id="KAK2159312.1"/>
    </source>
</evidence>
<organism evidence="2 3">
    <name type="scientific">Ridgeia piscesae</name>
    <name type="common">Tubeworm</name>
    <dbReference type="NCBI Taxonomy" id="27915"/>
    <lineage>
        <taxon>Eukaryota</taxon>
        <taxon>Metazoa</taxon>
        <taxon>Spiralia</taxon>
        <taxon>Lophotrochozoa</taxon>
        <taxon>Annelida</taxon>
        <taxon>Polychaeta</taxon>
        <taxon>Sedentaria</taxon>
        <taxon>Canalipalpata</taxon>
        <taxon>Sabellida</taxon>
        <taxon>Siboglinidae</taxon>
        <taxon>Ridgeia</taxon>
    </lineage>
</organism>